<evidence type="ECO:0000313" key="2">
    <source>
        <dbReference type="EMBL" id="XCD15761.1"/>
    </source>
</evidence>
<dbReference type="PANTHER" id="PTHR22602">
    <property type="entry name" value="TRANSFERASE CAF17, MITOCHONDRIAL-RELATED"/>
    <property type="match status" value="1"/>
</dbReference>
<dbReference type="Gene3D" id="3.30.70.1630">
    <property type="match status" value="1"/>
</dbReference>
<gene>
    <name evidence="2" type="primary">ygfZ</name>
    <name evidence="2" type="ORF">PG915_14430</name>
</gene>
<organism evidence="2">
    <name type="scientific">Vibrio chaetopteri</name>
    <dbReference type="NCBI Taxonomy" id="3016528"/>
    <lineage>
        <taxon>Bacteria</taxon>
        <taxon>Pseudomonadati</taxon>
        <taxon>Pseudomonadota</taxon>
        <taxon>Gammaproteobacteria</taxon>
        <taxon>Vibrionales</taxon>
        <taxon>Vibrionaceae</taxon>
        <taxon>Vibrio</taxon>
    </lineage>
</organism>
<dbReference type="AlphaFoldDB" id="A0AAU8BIC3"/>
<dbReference type="EMBL" id="CP115920">
    <property type="protein sequence ID" value="XCD15761.1"/>
    <property type="molecule type" value="Genomic_DNA"/>
</dbReference>
<dbReference type="PANTHER" id="PTHR22602:SF0">
    <property type="entry name" value="TRANSFERASE CAF17, MITOCHONDRIAL-RELATED"/>
    <property type="match status" value="1"/>
</dbReference>
<dbReference type="SUPFAM" id="SSF101790">
    <property type="entry name" value="Aminomethyltransferase beta-barrel domain"/>
    <property type="match status" value="1"/>
</dbReference>
<dbReference type="InterPro" id="IPR017703">
    <property type="entry name" value="YgfZ/GCV_T_CS"/>
</dbReference>
<reference evidence="2" key="1">
    <citation type="submission" date="2023-01" db="EMBL/GenBank/DDBJ databases">
        <title>Vibrio sp. CB1-14 genome sequencing.</title>
        <authorList>
            <person name="Otstavnykh N."/>
            <person name="Isaeva M."/>
            <person name="Meleshko D."/>
        </authorList>
    </citation>
    <scope>NUCLEOTIDE SEQUENCE</scope>
    <source>
        <strain evidence="2">CB1-14</strain>
    </source>
</reference>
<dbReference type="GO" id="GO:0016226">
    <property type="term" value="P:iron-sulfur cluster assembly"/>
    <property type="evidence" value="ECO:0007669"/>
    <property type="project" value="TreeGrafter"/>
</dbReference>
<dbReference type="InterPro" id="IPR029043">
    <property type="entry name" value="GcvT/YgfZ_C"/>
</dbReference>
<accession>A0AAU8BIC3</accession>
<dbReference type="RefSeq" id="WP_353497153.1">
    <property type="nucleotide sequence ID" value="NZ_CP115920.1"/>
</dbReference>
<dbReference type="SUPFAM" id="SSF103025">
    <property type="entry name" value="Folate-binding domain"/>
    <property type="match status" value="1"/>
</dbReference>
<dbReference type="InterPro" id="IPR048451">
    <property type="entry name" value="YgfZ_barrel"/>
</dbReference>
<dbReference type="NCBIfam" id="NF007110">
    <property type="entry name" value="PRK09559.1"/>
    <property type="match status" value="1"/>
</dbReference>
<dbReference type="Gene3D" id="3.30.70.1400">
    <property type="entry name" value="Aminomethyltransferase beta-barrel domains"/>
    <property type="match status" value="1"/>
</dbReference>
<dbReference type="Pfam" id="PF21130">
    <property type="entry name" value="YgfZ_barrel"/>
    <property type="match status" value="1"/>
</dbReference>
<feature type="domain" description="tRNA-modifying protein YgfZ-like beta-barrel" evidence="1">
    <location>
        <begin position="236"/>
        <end position="304"/>
    </location>
</feature>
<sequence length="322" mass="35745">MEWQPSIQALSLTPETTLPALMLTPLSSWGAIELTGDDRKSYLQGQVTCDVVSLEAQQSTLGAHCDAKGKAWSVFRLFHTEQGYAMFQPLSAIGQELVELKKYAIFSKVEFTQSSKACIGVMGGQAQTWVDEHFPSAGDVRQQNGSSAVRIDERRWLVLASDELIESLDAQETQWVQESIWTQFDIDAGLPTLSAKQQNQHIPQAFNLQALDGISFAKGCYTGQETVARAKYRGINKRMLATLTGRLTAAVTCDEEIIIERSVGDNWRKAGDVLSVFQYDDHTFKASIIINNNLDDDVEFRLASQPDSRLSLSLPPYSLDSE</sequence>
<proteinExistence type="predicted"/>
<dbReference type="KEGG" id="vck:PG915_14430"/>
<dbReference type="InterPro" id="IPR045179">
    <property type="entry name" value="YgfZ/GcvT"/>
</dbReference>
<name>A0AAU8BIC3_9VIBR</name>
<dbReference type="Gene3D" id="2.40.30.160">
    <property type="match status" value="1"/>
</dbReference>
<dbReference type="NCBIfam" id="TIGR03317">
    <property type="entry name" value="ygfZ_signature"/>
    <property type="match status" value="1"/>
</dbReference>
<protein>
    <submittedName>
        <fullName evidence="2">tRNA-modifying protein YgfZ</fullName>
    </submittedName>
</protein>
<evidence type="ECO:0000259" key="1">
    <source>
        <dbReference type="Pfam" id="PF21130"/>
    </source>
</evidence>